<proteinExistence type="predicted"/>
<dbReference type="GO" id="GO:0016787">
    <property type="term" value="F:hydrolase activity"/>
    <property type="evidence" value="ECO:0007669"/>
    <property type="project" value="UniProtKB-KW"/>
</dbReference>
<dbReference type="Gene3D" id="3.40.50.10810">
    <property type="entry name" value="Tandem AAA-ATPase domain"/>
    <property type="match status" value="1"/>
</dbReference>
<dbReference type="GO" id="GO:0004386">
    <property type="term" value="F:helicase activity"/>
    <property type="evidence" value="ECO:0007669"/>
    <property type="project" value="UniProtKB-KW"/>
</dbReference>
<reference evidence="6 8" key="1">
    <citation type="submission" date="2016-10" db="EMBL/GenBank/DDBJ databases">
        <authorList>
            <person name="Varghese N."/>
            <person name="Submissions S."/>
        </authorList>
    </citation>
    <scope>NUCLEOTIDE SEQUENCE [LARGE SCALE GENOMIC DNA]</scope>
    <source>
        <strain evidence="6 8">ATCC 43761</strain>
    </source>
</reference>
<reference evidence="7" key="2">
    <citation type="journal article" date="2022" name="Food Funct.">
        <title>Lactobacillus kefiranofaciens ZW18 from Kefir enhances the anti-tumor effect of anti-programmed cell death 1 (PD-1) immunotherapy by modulating the gut microbiota.</title>
        <authorList>
            <person name="Zhao J."/>
            <person name="Wang Y."/>
            <person name="Wang J."/>
            <person name="Lv M."/>
            <person name="Zhou C."/>
            <person name="Jia L."/>
            <person name="Geng W."/>
        </authorList>
    </citation>
    <scope>NUCLEOTIDE SEQUENCE</scope>
    <source>
        <strain evidence="7">ZW18</strain>
    </source>
</reference>
<sequence>MANWRRLFSQRILNRGEVYYENEMVLNKNLEADHEHFTAVVQGGVGKYYDVSGRLRPDGRASKLACNCSWAQKGHRCKHEVASLLAIEQYQQQLDPAIESNDPKISFKDWLPTDIKQKILQAAPAVDPFNIIGQRVFTEKEYEHALQLDQQLTLTQFRSFDNKMQNYQYIWEFVDNDGQDLTLIIKFARWQLISIAVQSLSRIKDQQAVTILGLLKFIQEYIIDNPFDLTNQAAHNLLSLYNDEPASNDEPITLRAFINTYTDLPAISFKLGKGTHLYKVRDLYELLDNVESRQPVRLGKFFNEPINPQKMDHSSHKWLNFITRVVDARNLGSYYTSSPIEKIELEHSIADDVNDLLYHGTKLYIDKHPVGYTKDKLNLDLKITMDHDAADVQVGNLYARKRLIRGNRHYYGFYKGVWIEYDGITPDYLYQLGLYPGDDLHFSKKTINKFAYKVLPRLGKAEHLKVTGAKELKAALPPEANFIFKLDYRNGKVLLKATVQYGHKEYELNRYYTETEQREADQEEKVQAQVKRYFNNFKDGQYILSNDEIDTLDAFLDNGITNLKQLGNVQITANFRTLLKGIKTKMEVGVSVNLTDDLLDVDLNGPKYKWEDIQAALKAYQEKRHYFVLQSGLLQKTAQPTIEQLAQTLHDLGIKFKDFIHGKLNLPAYRAFYLAKKMKSANALHFSSNADFKALIDDLSKNQLKQNMVPASLARILRPYQKAGFNWLSTIVNYNFGGLLADEMGLGKTLQILALILARKEQKKEHSFSLIVAPASVVYNWQNEANKFTPNLRVAVLGGNKQARTSLLRDAQNYDLLITSYQSLNHDLEAYQGLTFDLEIIDEAQNIKNYQSVTAQSVKVIQAHHKLALTGTPIENKLSELWSIFDYLMPGFLGSYLDFRKKYEIPIVKENKQDIQKQLSDQVAPFILRRLKKDVLADLPEKDEEIVKVKMSGKQAELYNLQTQKIIAQLNGQGNADFKKSRFQVLAQITKIREICCDPHLLYENYHGQSAKLIATINLIQDNLENGNKILLFSQFTSMLDILHEKLSKLHITLYTITGATPKEKRQEQIHSFNSSDKTAVFLISLKAGGTGINLTSADVVIHYDPWWNLAAENQATDRAHRIGQKHSVKIYKMVAQDTIEEKIIALQQKKAELANAILSNDSIASAVMNRDDLLKILQ</sequence>
<dbReference type="GO" id="GO:0008270">
    <property type="term" value="F:zinc ion binding"/>
    <property type="evidence" value="ECO:0007669"/>
    <property type="project" value="UniProtKB-KW"/>
</dbReference>
<evidence type="ECO:0000259" key="5">
    <source>
        <dbReference type="PROSITE" id="PS51194"/>
    </source>
</evidence>
<dbReference type="PANTHER" id="PTHR10799">
    <property type="entry name" value="SNF2/RAD54 HELICASE FAMILY"/>
    <property type="match status" value="1"/>
</dbReference>
<dbReference type="InterPro" id="IPR014001">
    <property type="entry name" value="Helicase_ATP-bd"/>
</dbReference>
<evidence type="ECO:0000259" key="4">
    <source>
        <dbReference type="PROSITE" id="PS51192"/>
    </source>
</evidence>
<dbReference type="EMBL" id="CP123735">
    <property type="protein sequence ID" value="WGO86428.1"/>
    <property type="molecule type" value="Genomic_DNA"/>
</dbReference>
<evidence type="ECO:0000259" key="3">
    <source>
        <dbReference type="PROSITE" id="PS50966"/>
    </source>
</evidence>
<dbReference type="PROSITE" id="PS50966">
    <property type="entry name" value="ZF_SWIM"/>
    <property type="match status" value="1"/>
</dbReference>
<dbReference type="Pfam" id="PF08455">
    <property type="entry name" value="SNF2_assoc"/>
    <property type="match status" value="1"/>
</dbReference>
<dbReference type="SMART" id="SM00487">
    <property type="entry name" value="DEXDc"/>
    <property type="match status" value="1"/>
</dbReference>
<dbReference type="Proteomes" id="UP000181860">
    <property type="component" value="Unassembled WGS sequence"/>
</dbReference>
<dbReference type="Proteomes" id="UP001242513">
    <property type="component" value="Chromosome"/>
</dbReference>
<keyword evidence="1" id="KW-0378">Hydrolase</keyword>
<evidence type="ECO:0000313" key="7">
    <source>
        <dbReference type="EMBL" id="WGO86428.1"/>
    </source>
</evidence>
<dbReference type="AlphaFoldDB" id="A0AAX3UFW0"/>
<dbReference type="InterPro" id="IPR027417">
    <property type="entry name" value="P-loop_NTPase"/>
</dbReference>
<keyword evidence="6" id="KW-0547">Nucleotide-binding</keyword>
<keyword evidence="8" id="KW-1185">Reference proteome</keyword>
<dbReference type="PROSITE" id="PS51194">
    <property type="entry name" value="HELICASE_CTER"/>
    <property type="match status" value="1"/>
</dbReference>
<gene>
    <name evidence="7" type="ORF">QEJ78_02885</name>
    <name evidence="6" type="ORF">SAMN02983011_00806</name>
</gene>
<dbReference type="SUPFAM" id="SSF52540">
    <property type="entry name" value="P-loop containing nucleoside triphosphate hydrolases"/>
    <property type="match status" value="2"/>
</dbReference>
<dbReference type="InterPro" id="IPR001650">
    <property type="entry name" value="Helicase_C-like"/>
</dbReference>
<name>A0AAX3UFW0_9LACO</name>
<dbReference type="GO" id="GO:0005524">
    <property type="term" value="F:ATP binding"/>
    <property type="evidence" value="ECO:0007669"/>
    <property type="project" value="InterPro"/>
</dbReference>
<keyword evidence="6" id="KW-0067">ATP-binding</keyword>
<keyword evidence="2" id="KW-0862">Zinc</keyword>
<keyword evidence="6" id="KW-0347">Helicase</keyword>
<reference evidence="7" key="3">
    <citation type="submission" date="2023-04" db="EMBL/GenBank/DDBJ databases">
        <authorList>
            <person name="Wang Y."/>
        </authorList>
    </citation>
    <scope>NUCLEOTIDE SEQUENCE</scope>
    <source>
        <strain evidence="7">ZW18</strain>
    </source>
</reference>
<dbReference type="InterPro" id="IPR038718">
    <property type="entry name" value="SNF2-like_sf"/>
</dbReference>
<dbReference type="InterPro" id="IPR049730">
    <property type="entry name" value="SNF2/RAD54-like_C"/>
</dbReference>
<feature type="domain" description="Helicase ATP-binding" evidence="4">
    <location>
        <begin position="729"/>
        <end position="891"/>
    </location>
</feature>
<dbReference type="InterPro" id="IPR013663">
    <property type="entry name" value="Helicase_SWF/SNF/SWI_bac"/>
</dbReference>
<evidence type="ECO:0000256" key="1">
    <source>
        <dbReference type="ARBA" id="ARBA00022801"/>
    </source>
</evidence>
<dbReference type="Pfam" id="PF00176">
    <property type="entry name" value="SNF2-rel_dom"/>
    <property type="match status" value="1"/>
</dbReference>
<dbReference type="Pfam" id="PF00271">
    <property type="entry name" value="Helicase_C"/>
    <property type="match status" value="1"/>
</dbReference>
<feature type="domain" description="SWIM-type" evidence="3">
    <location>
        <begin position="49"/>
        <end position="88"/>
    </location>
</feature>
<dbReference type="InterPro" id="IPR007527">
    <property type="entry name" value="Znf_SWIM"/>
</dbReference>
<keyword evidence="2" id="KW-0479">Metal-binding</keyword>
<evidence type="ECO:0000256" key="2">
    <source>
        <dbReference type="PROSITE-ProRule" id="PRU00325"/>
    </source>
</evidence>
<feature type="domain" description="Helicase C-terminal" evidence="5">
    <location>
        <begin position="1016"/>
        <end position="1172"/>
    </location>
</feature>
<evidence type="ECO:0000313" key="6">
    <source>
        <dbReference type="EMBL" id="SDA48085.1"/>
    </source>
</evidence>
<dbReference type="EMBL" id="FMXC01000006">
    <property type="protein sequence ID" value="SDA48085.1"/>
    <property type="molecule type" value="Genomic_DNA"/>
</dbReference>
<organism evidence="7 9">
    <name type="scientific">Lactobacillus kefiranofaciens</name>
    <dbReference type="NCBI Taxonomy" id="267818"/>
    <lineage>
        <taxon>Bacteria</taxon>
        <taxon>Bacillati</taxon>
        <taxon>Bacillota</taxon>
        <taxon>Bacilli</taxon>
        <taxon>Lactobacillales</taxon>
        <taxon>Lactobacillaceae</taxon>
        <taxon>Lactobacillus</taxon>
    </lineage>
</organism>
<dbReference type="CDD" id="cd18793">
    <property type="entry name" value="SF2_C_SNF"/>
    <property type="match status" value="1"/>
</dbReference>
<dbReference type="RefSeq" id="WP_013854040.1">
    <property type="nucleotide sequence ID" value="NZ_CP123735.1"/>
</dbReference>
<dbReference type="Gene3D" id="3.40.50.300">
    <property type="entry name" value="P-loop containing nucleotide triphosphate hydrolases"/>
    <property type="match status" value="1"/>
</dbReference>
<dbReference type="InterPro" id="IPR000330">
    <property type="entry name" value="SNF2_N"/>
</dbReference>
<keyword evidence="2" id="KW-0863">Zinc-finger</keyword>
<dbReference type="SMART" id="SM00490">
    <property type="entry name" value="HELICc"/>
    <property type="match status" value="1"/>
</dbReference>
<dbReference type="CDD" id="cd18012">
    <property type="entry name" value="DEXQc_arch_SWI2_SNF2"/>
    <property type="match status" value="1"/>
</dbReference>
<evidence type="ECO:0000313" key="8">
    <source>
        <dbReference type="Proteomes" id="UP000181860"/>
    </source>
</evidence>
<evidence type="ECO:0000313" key="9">
    <source>
        <dbReference type="Proteomes" id="UP001242513"/>
    </source>
</evidence>
<accession>A0AAX3UFW0</accession>
<protein>
    <submittedName>
        <fullName evidence="6">Helicase conserved C-terminal domain-containing protein</fullName>
    </submittedName>
    <submittedName>
        <fullName evidence="7">SNF2-related protein</fullName>
    </submittedName>
</protein>
<dbReference type="PROSITE" id="PS51192">
    <property type="entry name" value="HELICASE_ATP_BIND_1"/>
    <property type="match status" value="1"/>
</dbReference>